<comment type="caution">
    <text evidence="2">The sequence shown here is derived from an EMBL/GenBank/DDBJ whole genome shotgun (WGS) entry which is preliminary data.</text>
</comment>
<accession>A0A9W7DRQ1</accession>
<name>A0A9W7DRQ1_9STRA</name>
<feature type="compositionally biased region" description="Polar residues" evidence="1">
    <location>
        <begin position="38"/>
        <end position="47"/>
    </location>
</feature>
<evidence type="ECO:0000313" key="2">
    <source>
        <dbReference type="EMBL" id="GMH53764.1"/>
    </source>
</evidence>
<sequence length="660" mass="75021">MQSSKSTATLEGAPPSDDEALETNRPRRSSMADVTATVAPSPSLTKSKNLKGAIEKRLTRDNTNKDLREFAEEELGKEEVAGSAGMTSGAATKWKKLKIMVHKVFEDLDYEYKNADDLVNFYYSPDDETAVEERQSHLDMKATKSFLEVGVLKDEEIEAAEDEDEDEEEQERLNDRIALLGVTDKDILSEVPSEDLPDEDFFAARVSGRAKLLATPKHEDSKEDDHNHAENLKEDHDHAEFQKYFDEDVKKTTELLAKGHILDVVVEGDDVAIEKQVDMDHYSGYSIKQRFNVMKNTTFRALAKNLYDMLKDEKAGHITKKTYQHFCLRINLVMIPEDKLNLELAAQQANLDWDDDVKLEKSGYLSWKSFYLSIFQLVDIWTVSVSNLDREYIKLLTRIMEQLTITKGGKVGFLAEEACHFNAFFNFLGDIDIKAFDDRQALLGNTLNKEDQEHSLQKDLAGKKIDKKQRRHSLLTREASMSNLIGSKIVTKKVLSLGATVKIVGQIFAAKVSADAYSSKSDGSKGDNKIDRFDVFVMRYFQSLHGTKKAARRYMRIFCRSIRHNANEHPRVEFFRRMAGIPNLEHDVEEFIPCLFNRYFLPCLRKTFLNSAGEPLTGQQVKAMYDEYGMVVESSYGSLIRAVKPLFNGVGPFKEGVLSR</sequence>
<keyword evidence="3" id="KW-1185">Reference proteome</keyword>
<organism evidence="2 3">
    <name type="scientific">Triparma retinervis</name>
    <dbReference type="NCBI Taxonomy" id="2557542"/>
    <lineage>
        <taxon>Eukaryota</taxon>
        <taxon>Sar</taxon>
        <taxon>Stramenopiles</taxon>
        <taxon>Ochrophyta</taxon>
        <taxon>Bolidophyceae</taxon>
        <taxon>Parmales</taxon>
        <taxon>Triparmaceae</taxon>
        <taxon>Triparma</taxon>
    </lineage>
</organism>
<reference evidence="2" key="1">
    <citation type="submission" date="2022-07" db="EMBL/GenBank/DDBJ databases">
        <title>Genome analysis of Parmales, a sister group of diatoms, reveals the evolutionary specialization of diatoms from phago-mixotrophs to photoautotrophs.</title>
        <authorList>
            <person name="Ban H."/>
            <person name="Sato S."/>
            <person name="Yoshikawa S."/>
            <person name="Kazumasa Y."/>
            <person name="Nakamura Y."/>
            <person name="Ichinomiya M."/>
            <person name="Saitoh K."/>
            <person name="Sato N."/>
            <person name="Blanc-Mathieu R."/>
            <person name="Endo H."/>
            <person name="Kuwata A."/>
            <person name="Ogata H."/>
        </authorList>
    </citation>
    <scope>NUCLEOTIDE SEQUENCE</scope>
</reference>
<dbReference type="AlphaFoldDB" id="A0A9W7DRQ1"/>
<evidence type="ECO:0000313" key="3">
    <source>
        <dbReference type="Proteomes" id="UP001165082"/>
    </source>
</evidence>
<dbReference type="OrthoDB" id="121313at2759"/>
<feature type="region of interest" description="Disordered" evidence="1">
    <location>
        <begin position="1"/>
        <end position="65"/>
    </location>
</feature>
<dbReference type="EMBL" id="BRXZ01003380">
    <property type="protein sequence ID" value="GMH53764.1"/>
    <property type="molecule type" value="Genomic_DNA"/>
</dbReference>
<dbReference type="Proteomes" id="UP001165082">
    <property type="component" value="Unassembled WGS sequence"/>
</dbReference>
<evidence type="ECO:0000256" key="1">
    <source>
        <dbReference type="SAM" id="MobiDB-lite"/>
    </source>
</evidence>
<gene>
    <name evidence="2" type="ORF">TrRE_jg12684</name>
</gene>
<feature type="compositionally biased region" description="Basic and acidic residues" evidence="1">
    <location>
        <begin position="53"/>
        <end position="65"/>
    </location>
</feature>
<protein>
    <submittedName>
        <fullName evidence="2">Uncharacterized protein</fullName>
    </submittedName>
</protein>
<proteinExistence type="predicted"/>